<dbReference type="Pfam" id="PF00239">
    <property type="entry name" value="Resolvase"/>
    <property type="match status" value="1"/>
</dbReference>
<dbReference type="Gene3D" id="3.40.50.1390">
    <property type="entry name" value="Resolvase, N-terminal catalytic domain"/>
    <property type="match status" value="1"/>
</dbReference>
<comment type="similarity">
    <text evidence="1">Belongs to the site-specific recombinase resolvase family.</text>
</comment>
<keyword evidence="2" id="KW-0229">DNA integration</keyword>
<keyword evidence="4" id="KW-0233">DNA recombination</keyword>
<organism evidence="8 9">
    <name type="scientific">Streptococcus massiliensis</name>
    <dbReference type="NCBI Taxonomy" id="313439"/>
    <lineage>
        <taxon>Bacteria</taxon>
        <taxon>Bacillati</taxon>
        <taxon>Bacillota</taxon>
        <taxon>Bacilli</taxon>
        <taxon>Lactobacillales</taxon>
        <taxon>Streptococcaceae</taxon>
        <taxon>Streptococcus</taxon>
    </lineage>
</organism>
<dbReference type="SUPFAM" id="SSF53041">
    <property type="entry name" value="Resolvase-like"/>
    <property type="match status" value="1"/>
</dbReference>
<dbReference type="Proteomes" id="UP000254634">
    <property type="component" value="Unassembled WGS sequence"/>
</dbReference>
<dbReference type="PROSITE" id="PS51736">
    <property type="entry name" value="RECOMBINASES_3"/>
    <property type="match status" value="1"/>
</dbReference>
<dbReference type="CDD" id="cd03768">
    <property type="entry name" value="SR_ResInv"/>
    <property type="match status" value="1"/>
</dbReference>
<evidence type="ECO:0000313" key="9">
    <source>
        <dbReference type="Proteomes" id="UP000254634"/>
    </source>
</evidence>
<dbReference type="InterPro" id="IPR050639">
    <property type="entry name" value="SSR_resolvase"/>
</dbReference>
<dbReference type="GO" id="GO:0015074">
    <property type="term" value="P:DNA integration"/>
    <property type="evidence" value="ECO:0007669"/>
    <property type="project" value="UniProtKB-KW"/>
</dbReference>
<dbReference type="STRING" id="1123307.GCA_000380065_01096"/>
<evidence type="ECO:0000256" key="5">
    <source>
        <dbReference type="PIRSR" id="PIRSR606118-50"/>
    </source>
</evidence>
<dbReference type="PANTHER" id="PTHR30461:SF26">
    <property type="entry name" value="RESOLVASE HOMOLOG YNEB"/>
    <property type="match status" value="1"/>
</dbReference>
<feature type="domain" description="Resolvase/invertase-type recombinase catalytic" evidence="7">
    <location>
        <begin position="1"/>
        <end position="146"/>
    </location>
</feature>
<dbReference type="RefSeq" id="WP_018371796.1">
    <property type="nucleotide sequence ID" value="NZ_UHFR01000005.1"/>
</dbReference>
<feature type="active site" description="O-(5'-phospho-DNA)-serine intermediate" evidence="5 6">
    <location>
        <position position="9"/>
    </location>
</feature>
<dbReference type="PANTHER" id="PTHR30461">
    <property type="entry name" value="DNA-INVERTASE FROM LAMBDOID PROPHAGE"/>
    <property type="match status" value="1"/>
</dbReference>
<evidence type="ECO:0000313" key="8">
    <source>
        <dbReference type="EMBL" id="SUN76970.1"/>
    </source>
</evidence>
<evidence type="ECO:0000256" key="1">
    <source>
        <dbReference type="ARBA" id="ARBA00009913"/>
    </source>
</evidence>
<evidence type="ECO:0000256" key="4">
    <source>
        <dbReference type="ARBA" id="ARBA00023172"/>
    </source>
</evidence>
<reference evidence="8" key="1">
    <citation type="submission" date="2018-06" db="EMBL/GenBank/DDBJ databases">
        <authorList>
            <consortium name="Pathogen Informatics"/>
            <person name="Doyle S."/>
        </authorList>
    </citation>
    <scope>NUCLEOTIDE SEQUENCE [LARGE SCALE GENOMIC DNA]</scope>
    <source>
        <strain evidence="8">NCTC13765</strain>
    </source>
</reference>
<gene>
    <name evidence="8" type="primary">bin3</name>
    <name evidence="8" type="ORF">NCTC13765_01476</name>
</gene>
<protein>
    <submittedName>
        <fullName evidence="8">Resolvase/integrase</fullName>
    </submittedName>
</protein>
<evidence type="ECO:0000259" key="7">
    <source>
        <dbReference type="PROSITE" id="PS51736"/>
    </source>
</evidence>
<dbReference type="InterPro" id="IPR006119">
    <property type="entry name" value="Resolv_N"/>
</dbReference>
<evidence type="ECO:0000256" key="3">
    <source>
        <dbReference type="ARBA" id="ARBA00023125"/>
    </source>
</evidence>
<dbReference type="AlphaFoldDB" id="A0A380L361"/>
<dbReference type="GO" id="GO:0003677">
    <property type="term" value="F:DNA binding"/>
    <property type="evidence" value="ECO:0007669"/>
    <property type="project" value="UniProtKB-KW"/>
</dbReference>
<dbReference type="InterPro" id="IPR036162">
    <property type="entry name" value="Resolvase-like_N_sf"/>
</dbReference>
<dbReference type="PROSITE" id="PS00397">
    <property type="entry name" value="RECOMBINASES_1"/>
    <property type="match status" value="1"/>
</dbReference>
<dbReference type="InterPro" id="IPR006118">
    <property type="entry name" value="Recombinase_CS"/>
</dbReference>
<dbReference type="EMBL" id="UHFR01000005">
    <property type="protein sequence ID" value="SUN76970.1"/>
    <property type="molecule type" value="Genomic_DNA"/>
</dbReference>
<dbReference type="GO" id="GO:0000150">
    <property type="term" value="F:DNA strand exchange activity"/>
    <property type="evidence" value="ECO:0007669"/>
    <property type="project" value="InterPro"/>
</dbReference>
<evidence type="ECO:0000256" key="6">
    <source>
        <dbReference type="PROSITE-ProRule" id="PRU10137"/>
    </source>
</evidence>
<evidence type="ECO:0000256" key="2">
    <source>
        <dbReference type="ARBA" id="ARBA00022908"/>
    </source>
</evidence>
<dbReference type="Gene3D" id="1.10.10.60">
    <property type="entry name" value="Homeodomain-like"/>
    <property type="match status" value="1"/>
</dbReference>
<keyword evidence="9" id="KW-1185">Reference proteome</keyword>
<accession>A0A380L361</accession>
<dbReference type="OrthoDB" id="9797501at2"/>
<keyword evidence="3" id="KW-0238">DNA-binding</keyword>
<name>A0A380L361_9STRE</name>
<proteinExistence type="inferred from homology"/>
<dbReference type="SMART" id="SM00857">
    <property type="entry name" value="Resolvase"/>
    <property type="match status" value="1"/>
</dbReference>
<sequence>MNYGYARVSSREQNLSRQILAIKECGVLESRIITDKQSGKDFNREGYKSLLRKLRKGDVLYIKSIDRLGRDYHEIIVQWQYLTGTKGIDIVVIDFPLLNTAEMHEGVTRKFLADLVLQVLSYVAQIERENIHQRQMEGIRIAKARGVSFGRKKLPIPDDFEEKAQKYKNGEIRSLRKMAQELGVSHTTVSKWLKTPN</sequence>